<keyword evidence="2" id="KW-1185">Reference proteome</keyword>
<reference evidence="1 2" key="1">
    <citation type="submission" date="2018-09" db="EMBL/GenBank/DDBJ databases">
        <authorList>
            <person name="Li J."/>
        </authorList>
    </citation>
    <scope>NUCLEOTIDE SEQUENCE [LARGE SCALE GENOMIC DNA]</scope>
    <source>
        <strain evidence="1 2">2129</strain>
    </source>
</reference>
<proteinExistence type="predicted"/>
<dbReference type="Proteomes" id="UP000273001">
    <property type="component" value="Chromosome"/>
</dbReference>
<protein>
    <submittedName>
        <fullName evidence="1">Uncharacterized protein</fullName>
    </submittedName>
</protein>
<dbReference type="RefSeq" id="WP_120205214.1">
    <property type="nucleotide sequence ID" value="NZ_CP032514.1"/>
</dbReference>
<evidence type="ECO:0000313" key="2">
    <source>
        <dbReference type="Proteomes" id="UP000273001"/>
    </source>
</evidence>
<sequence>MMTRQAQQRDDGLADWAVGLEAFNPELMPNARETTEQTCTEDLPCRCAVTSDTAVVMMFDDQRDACRAVDILTGTVRQDQVVVAFIPGSLGAQLRADLLLHLDSYHRYPRSNGYDSFSRWEAGAGSCS</sequence>
<dbReference type="EMBL" id="CP032514">
    <property type="protein sequence ID" value="AYD90384.1"/>
    <property type="molecule type" value="Genomic_DNA"/>
</dbReference>
<name>A0ABN5PQT5_9ACTO</name>
<organism evidence="1 2">
    <name type="scientific">Actinomyces lilanjuaniae</name>
    <dbReference type="NCBI Taxonomy" id="2321394"/>
    <lineage>
        <taxon>Bacteria</taxon>
        <taxon>Bacillati</taxon>
        <taxon>Actinomycetota</taxon>
        <taxon>Actinomycetes</taxon>
        <taxon>Actinomycetales</taxon>
        <taxon>Actinomycetaceae</taxon>
        <taxon>Actinomyces</taxon>
    </lineage>
</organism>
<gene>
    <name evidence="1" type="ORF">D5R93_10920</name>
</gene>
<evidence type="ECO:0000313" key="1">
    <source>
        <dbReference type="EMBL" id="AYD90384.1"/>
    </source>
</evidence>
<accession>A0ABN5PQT5</accession>